<feature type="transmembrane region" description="Helical" evidence="10">
    <location>
        <begin position="228"/>
        <end position="252"/>
    </location>
</feature>
<evidence type="ECO:0000256" key="2">
    <source>
        <dbReference type="ARBA" id="ARBA00010323"/>
    </source>
</evidence>
<comment type="similarity">
    <text evidence="2 9">Belongs to the membrane-bound acyltransferase family.</text>
</comment>
<feature type="transmembrane region" description="Helical" evidence="10">
    <location>
        <begin position="315"/>
        <end position="341"/>
    </location>
</feature>
<sequence length="389" mass="45792">MISFIPYASFRFFCLIAVLLLPVIILGLMGKRNLLYNDCVAILMTFLIFAAQPAQLISFLIFIIWEAVLIRGYLALRARKNTGLYFYIAIVLSVLPLFLVKLSADVTSLSVLGFLGISYVSFKSIQMIIDIRDGLLKEVPLSQFFRFITFFPTISSGPIDRYRRFKSDMDQIPSALTYRTLLYHGLNKIFLGFLYKYIIGYLIHKYWMGSPLLDSNTFSSILLYMYGYSMYLFFDFAGYSHFAIGVSSLMGIQTPENFNKPFLSRNIKDFWNRWHMSLSFWFRDFIYMRFVYTAVKNKWLKNRYLISDIGITVNFLVMGFWHGFMLHYIIYGIYHAIAFILFDKFERWNKTHHLWAKDNPWVHGLSIVITFHVVCFSFLIFSGRLNFLW</sequence>
<accession>A0ABW1WDS6</accession>
<comment type="subcellular location">
    <subcellularLocation>
        <location evidence="1">Cell membrane</location>
        <topology evidence="1">Multi-pass membrane protein</topology>
    </subcellularLocation>
</comment>
<evidence type="ECO:0000313" key="11">
    <source>
        <dbReference type="EMBL" id="MFC6386250.1"/>
    </source>
</evidence>
<dbReference type="Proteomes" id="UP001596267">
    <property type="component" value="Unassembled WGS sequence"/>
</dbReference>
<feature type="transmembrane region" description="Helical" evidence="10">
    <location>
        <begin position="83"/>
        <end position="100"/>
    </location>
</feature>
<evidence type="ECO:0000313" key="12">
    <source>
        <dbReference type="Proteomes" id="UP001596267"/>
    </source>
</evidence>
<dbReference type="InterPro" id="IPR024194">
    <property type="entry name" value="Ac/AlaTfrase_AlgI/DltB"/>
</dbReference>
<keyword evidence="12" id="KW-1185">Reference proteome</keyword>
<comment type="pathway">
    <text evidence="9">Cell wall biogenesis; lipoteichoic acid biosynthesis.</text>
</comment>
<keyword evidence="3 9" id="KW-1003">Cell membrane</keyword>
<evidence type="ECO:0000256" key="7">
    <source>
        <dbReference type="ARBA" id="ARBA00023136"/>
    </source>
</evidence>
<dbReference type="InterPro" id="IPR051085">
    <property type="entry name" value="MB_O-acyltransferase"/>
</dbReference>
<dbReference type="PIRSF" id="PIRSF016636">
    <property type="entry name" value="AlgI_DltB"/>
    <property type="match status" value="1"/>
</dbReference>
<keyword evidence="7 9" id="KW-0472">Membrane</keyword>
<dbReference type="EC" id="2.3.1.-" evidence="9"/>
<evidence type="ECO:0000256" key="4">
    <source>
        <dbReference type="ARBA" id="ARBA00022679"/>
    </source>
</evidence>
<feature type="transmembrane region" description="Helical" evidence="10">
    <location>
        <begin position="189"/>
        <end position="208"/>
    </location>
</feature>
<feature type="transmembrane region" description="Helical" evidence="10">
    <location>
        <begin position="361"/>
        <end position="381"/>
    </location>
</feature>
<feature type="transmembrane region" description="Helical" evidence="10">
    <location>
        <begin position="106"/>
        <end position="122"/>
    </location>
</feature>
<gene>
    <name evidence="11" type="primary">dltB</name>
    <name evidence="11" type="ORF">ACFP7A_06535</name>
</gene>
<organism evidence="11 12">
    <name type="scientific">Sporolactobacillus kofuensis</name>
    <dbReference type="NCBI Taxonomy" id="269672"/>
    <lineage>
        <taxon>Bacteria</taxon>
        <taxon>Bacillati</taxon>
        <taxon>Bacillota</taxon>
        <taxon>Bacilli</taxon>
        <taxon>Bacillales</taxon>
        <taxon>Sporolactobacillaceae</taxon>
        <taxon>Sporolactobacillus</taxon>
    </lineage>
</organism>
<comment type="caution">
    <text evidence="11">The sequence shown here is derived from an EMBL/GenBank/DDBJ whole genome shotgun (WGS) entry which is preliminary data.</text>
</comment>
<dbReference type="NCBIfam" id="TIGR04091">
    <property type="entry name" value="LTA_dltB"/>
    <property type="match status" value="1"/>
</dbReference>
<dbReference type="PANTHER" id="PTHR13285:SF23">
    <property type="entry name" value="TEICHOIC ACID D-ALANYLTRANSFERASE"/>
    <property type="match status" value="1"/>
</dbReference>
<protein>
    <recommendedName>
        <fullName evidence="9">Teichoic acid D-alanyltransferase</fullName>
        <ecNumber evidence="9">2.3.1.-</ecNumber>
    </recommendedName>
</protein>
<evidence type="ECO:0000256" key="3">
    <source>
        <dbReference type="ARBA" id="ARBA00022475"/>
    </source>
</evidence>
<evidence type="ECO:0000256" key="6">
    <source>
        <dbReference type="ARBA" id="ARBA00022989"/>
    </source>
</evidence>
<dbReference type="PIRSF" id="PIRSF500216">
    <property type="entry name" value="DltB"/>
    <property type="match status" value="1"/>
</dbReference>
<keyword evidence="8 9" id="KW-0012">Acyltransferase</keyword>
<dbReference type="RefSeq" id="WP_253053550.1">
    <property type="nucleotide sequence ID" value="NZ_JAMXWN010000004.1"/>
</dbReference>
<dbReference type="InterPro" id="IPR004299">
    <property type="entry name" value="MBOAT_fam"/>
</dbReference>
<reference evidence="12" key="1">
    <citation type="journal article" date="2019" name="Int. J. Syst. Evol. Microbiol.">
        <title>The Global Catalogue of Microorganisms (GCM) 10K type strain sequencing project: providing services to taxonomists for standard genome sequencing and annotation.</title>
        <authorList>
            <consortium name="The Broad Institute Genomics Platform"/>
            <consortium name="The Broad Institute Genome Sequencing Center for Infectious Disease"/>
            <person name="Wu L."/>
            <person name="Ma J."/>
        </authorList>
    </citation>
    <scope>NUCLEOTIDE SEQUENCE [LARGE SCALE GENOMIC DNA]</scope>
    <source>
        <strain evidence="12">CCUG 42001</strain>
    </source>
</reference>
<comment type="function">
    <text evidence="9">O-acyltransferase that catalyzes D-alanylation of both teichoic acid and lipoteichoic acid (LTA). D-alanylation of LTA plays an important role in modulating the properties of the cell wall in Gram-positive bacteria, influencing the net charge of the cell wall. Catalyzes D-alanylation from DltC carrier protein.</text>
</comment>
<dbReference type="Pfam" id="PF03062">
    <property type="entry name" value="MBOAT"/>
    <property type="match status" value="1"/>
</dbReference>
<keyword evidence="6 10" id="KW-1133">Transmembrane helix</keyword>
<evidence type="ECO:0000256" key="1">
    <source>
        <dbReference type="ARBA" id="ARBA00004651"/>
    </source>
</evidence>
<dbReference type="PANTHER" id="PTHR13285">
    <property type="entry name" value="ACYLTRANSFERASE"/>
    <property type="match status" value="1"/>
</dbReference>
<evidence type="ECO:0000256" key="9">
    <source>
        <dbReference type="PIRNR" id="PIRNR016636"/>
    </source>
</evidence>
<feature type="transmembrane region" description="Helical" evidence="10">
    <location>
        <begin position="6"/>
        <end position="27"/>
    </location>
</feature>
<dbReference type="InterPro" id="IPR024024">
    <property type="entry name" value="DltB"/>
</dbReference>
<evidence type="ECO:0000256" key="8">
    <source>
        <dbReference type="ARBA" id="ARBA00023315"/>
    </source>
</evidence>
<dbReference type="EMBL" id="JBHSTQ010000005">
    <property type="protein sequence ID" value="MFC6386250.1"/>
    <property type="molecule type" value="Genomic_DNA"/>
</dbReference>
<evidence type="ECO:0000256" key="5">
    <source>
        <dbReference type="ARBA" id="ARBA00022692"/>
    </source>
</evidence>
<proteinExistence type="inferred from homology"/>
<evidence type="ECO:0000256" key="10">
    <source>
        <dbReference type="SAM" id="Phobius"/>
    </source>
</evidence>
<name>A0ABW1WDS6_9BACL</name>
<keyword evidence="4 9" id="KW-0808">Transferase</keyword>
<keyword evidence="5 10" id="KW-0812">Transmembrane</keyword>